<dbReference type="SUPFAM" id="SSF56112">
    <property type="entry name" value="Protein kinase-like (PK-like)"/>
    <property type="match status" value="1"/>
</dbReference>
<reference evidence="3" key="1">
    <citation type="submission" date="2021-06" db="EMBL/GenBank/DDBJ databases">
        <authorList>
            <person name="Kallberg Y."/>
            <person name="Tangrot J."/>
            <person name="Rosling A."/>
        </authorList>
    </citation>
    <scope>NUCLEOTIDE SEQUENCE</scope>
    <source>
        <strain evidence="3">87-6 pot B 2015</strain>
    </source>
</reference>
<keyword evidence="1" id="KW-0067">ATP-binding</keyword>
<dbReference type="InterPro" id="IPR011009">
    <property type="entry name" value="Kinase-like_dom_sf"/>
</dbReference>
<dbReference type="GO" id="GO:0004672">
    <property type="term" value="F:protein kinase activity"/>
    <property type="evidence" value="ECO:0007669"/>
    <property type="project" value="InterPro"/>
</dbReference>
<dbReference type="GO" id="GO:0005524">
    <property type="term" value="F:ATP binding"/>
    <property type="evidence" value="ECO:0007669"/>
    <property type="project" value="UniProtKB-UniRule"/>
</dbReference>
<evidence type="ECO:0000313" key="3">
    <source>
        <dbReference type="EMBL" id="CAG8715490.1"/>
    </source>
</evidence>
<proteinExistence type="predicted"/>
<dbReference type="Gene3D" id="3.30.200.20">
    <property type="entry name" value="Phosphorylase Kinase, domain 1"/>
    <property type="match status" value="1"/>
</dbReference>
<dbReference type="Pfam" id="PF00069">
    <property type="entry name" value="Pkinase"/>
    <property type="match status" value="1"/>
</dbReference>
<protein>
    <submittedName>
        <fullName evidence="3">12570_t:CDS:1</fullName>
    </submittedName>
</protein>
<dbReference type="PROSITE" id="PS50011">
    <property type="entry name" value="PROTEIN_KINASE_DOM"/>
    <property type="match status" value="1"/>
</dbReference>
<evidence type="ECO:0000313" key="4">
    <source>
        <dbReference type="Proteomes" id="UP000789375"/>
    </source>
</evidence>
<dbReference type="Proteomes" id="UP000789375">
    <property type="component" value="Unassembled WGS sequence"/>
</dbReference>
<dbReference type="InterPro" id="IPR017441">
    <property type="entry name" value="Protein_kinase_ATP_BS"/>
</dbReference>
<dbReference type="InterPro" id="IPR000719">
    <property type="entry name" value="Prot_kinase_dom"/>
</dbReference>
<dbReference type="EMBL" id="CAJVPP010011779">
    <property type="protein sequence ID" value="CAG8715490.1"/>
    <property type="molecule type" value="Genomic_DNA"/>
</dbReference>
<sequence>MSKISNKDELTESKYYIDWLENTIADECLNYYEYSDFKDIKPIGSGSFGKVFCASWKNTDAIFALKSFDEYKLTLKEVVNEIKLQKKVDFHSNILRFYGITKIEFVSFEPNDINEEINDQNISQTSTKSSEVTIDINKSLEIDDLFEFESDSSSQQSQNFTQSRILDSTFQIANLPNNSIESI</sequence>
<keyword evidence="4" id="KW-1185">Reference proteome</keyword>
<keyword evidence="1" id="KW-0547">Nucleotide-binding</keyword>
<dbReference type="AlphaFoldDB" id="A0A9N9I1G9"/>
<comment type="caution">
    <text evidence="3">The sequence shown here is derived from an EMBL/GenBank/DDBJ whole genome shotgun (WGS) entry which is preliminary data.</text>
</comment>
<dbReference type="PROSITE" id="PS00107">
    <property type="entry name" value="PROTEIN_KINASE_ATP"/>
    <property type="match status" value="1"/>
</dbReference>
<gene>
    <name evidence="3" type="ORF">FMOSSE_LOCUS14605</name>
</gene>
<accession>A0A9N9I1G9</accession>
<name>A0A9N9I1G9_FUNMO</name>
<evidence type="ECO:0000259" key="2">
    <source>
        <dbReference type="PROSITE" id="PS50011"/>
    </source>
</evidence>
<evidence type="ECO:0000256" key="1">
    <source>
        <dbReference type="PROSITE-ProRule" id="PRU10141"/>
    </source>
</evidence>
<feature type="binding site" evidence="1">
    <location>
        <position position="66"/>
    </location>
    <ligand>
        <name>ATP</name>
        <dbReference type="ChEBI" id="CHEBI:30616"/>
    </ligand>
</feature>
<organism evidence="3 4">
    <name type="scientific">Funneliformis mosseae</name>
    <name type="common">Endomycorrhizal fungus</name>
    <name type="synonym">Glomus mosseae</name>
    <dbReference type="NCBI Taxonomy" id="27381"/>
    <lineage>
        <taxon>Eukaryota</taxon>
        <taxon>Fungi</taxon>
        <taxon>Fungi incertae sedis</taxon>
        <taxon>Mucoromycota</taxon>
        <taxon>Glomeromycotina</taxon>
        <taxon>Glomeromycetes</taxon>
        <taxon>Glomerales</taxon>
        <taxon>Glomeraceae</taxon>
        <taxon>Funneliformis</taxon>
    </lineage>
</organism>
<feature type="non-terminal residue" evidence="3">
    <location>
        <position position="183"/>
    </location>
</feature>
<feature type="domain" description="Protein kinase" evidence="2">
    <location>
        <begin position="37"/>
        <end position="183"/>
    </location>
</feature>